<dbReference type="AlphaFoldDB" id="A0AAE1E020"/>
<evidence type="ECO:0000313" key="2">
    <source>
        <dbReference type="Proteomes" id="UP001283361"/>
    </source>
</evidence>
<organism evidence="1 2">
    <name type="scientific">Elysia crispata</name>
    <name type="common">lettuce slug</name>
    <dbReference type="NCBI Taxonomy" id="231223"/>
    <lineage>
        <taxon>Eukaryota</taxon>
        <taxon>Metazoa</taxon>
        <taxon>Spiralia</taxon>
        <taxon>Lophotrochozoa</taxon>
        <taxon>Mollusca</taxon>
        <taxon>Gastropoda</taxon>
        <taxon>Heterobranchia</taxon>
        <taxon>Euthyneura</taxon>
        <taxon>Panpulmonata</taxon>
        <taxon>Sacoglossa</taxon>
        <taxon>Placobranchoidea</taxon>
        <taxon>Plakobranchidae</taxon>
        <taxon>Elysia</taxon>
    </lineage>
</organism>
<dbReference type="Proteomes" id="UP001283361">
    <property type="component" value="Unassembled WGS sequence"/>
</dbReference>
<proteinExistence type="predicted"/>
<reference evidence="1" key="1">
    <citation type="journal article" date="2023" name="G3 (Bethesda)">
        <title>A reference genome for the long-term kleptoplast-retaining sea slug Elysia crispata morphotype clarki.</title>
        <authorList>
            <person name="Eastman K.E."/>
            <person name="Pendleton A.L."/>
            <person name="Shaikh M.A."/>
            <person name="Suttiyut T."/>
            <person name="Ogas R."/>
            <person name="Tomko P."/>
            <person name="Gavelis G."/>
            <person name="Widhalm J.R."/>
            <person name="Wisecaver J.H."/>
        </authorList>
    </citation>
    <scope>NUCLEOTIDE SEQUENCE</scope>
    <source>
        <strain evidence="1">ECLA1</strain>
    </source>
</reference>
<protein>
    <submittedName>
        <fullName evidence="1">Uncharacterized protein</fullName>
    </submittedName>
</protein>
<dbReference type="EMBL" id="JAWDGP010001827">
    <property type="protein sequence ID" value="KAK3787888.1"/>
    <property type="molecule type" value="Genomic_DNA"/>
</dbReference>
<comment type="caution">
    <text evidence="1">The sequence shown here is derived from an EMBL/GenBank/DDBJ whole genome shotgun (WGS) entry which is preliminary data.</text>
</comment>
<gene>
    <name evidence="1" type="ORF">RRG08_022180</name>
</gene>
<keyword evidence="2" id="KW-1185">Reference proteome</keyword>
<evidence type="ECO:0000313" key="1">
    <source>
        <dbReference type="EMBL" id="KAK3787888.1"/>
    </source>
</evidence>
<name>A0AAE1E020_9GAST</name>
<sequence length="81" mass="9443">MNHSLSLGGLSTMMNHYLSLRDLYNEPLPQSWGTLHYDEPLPQSQGSLSYPLCFRVRNFYYNEPLSQSWEQLHSDEPLPQS</sequence>
<accession>A0AAE1E020</accession>